<evidence type="ECO:0000256" key="3">
    <source>
        <dbReference type="ARBA" id="ARBA00022722"/>
    </source>
</evidence>
<name>A0A6L2NQB1_TANCI</name>
<feature type="compositionally biased region" description="Gly residues" evidence="7">
    <location>
        <begin position="328"/>
        <end position="338"/>
    </location>
</feature>
<dbReference type="EMBL" id="BKCJ010009780">
    <property type="protein sequence ID" value="GEU88581.1"/>
    <property type="molecule type" value="Genomic_DNA"/>
</dbReference>
<dbReference type="GO" id="GO:0004519">
    <property type="term" value="F:endonuclease activity"/>
    <property type="evidence" value="ECO:0007669"/>
    <property type="project" value="UniProtKB-KW"/>
</dbReference>
<keyword evidence="4" id="KW-0255">Endonuclease</keyword>
<reference evidence="9" key="1">
    <citation type="journal article" date="2019" name="Sci. Rep.">
        <title>Draft genome of Tanacetum cinerariifolium, the natural source of mosquito coil.</title>
        <authorList>
            <person name="Yamashiro T."/>
            <person name="Shiraishi A."/>
            <person name="Satake H."/>
            <person name="Nakayama K."/>
        </authorList>
    </citation>
    <scope>NUCLEOTIDE SEQUENCE</scope>
</reference>
<dbReference type="InterPro" id="IPR043502">
    <property type="entry name" value="DNA/RNA_pol_sf"/>
</dbReference>
<feature type="domain" description="Reverse transcriptase RNase H-like" evidence="8">
    <location>
        <begin position="625"/>
        <end position="671"/>
    </location>
</feature>
<comment type="caution">
    <text evidence="9">The sequence shown here is derived from an EMBL/GenBank/DDBJ whole genome shotgun (WGS) entry which is preliminary data.</text>
</comment>
<dbReference type="InterPro" id="IPR041373">
    <property type="entry name" value="RT_RNaseH"/>
</dbReference>
<dbReference type="GO" id="GO:0003964">
    <property type="term" value="F:RNA-directed DNA polymerase activity"/>
    <property type="evidence" value="ECO:0007669"/>
    <property type="project" value="UniProtKB-KW"/>
</dbReference>
<protein>
    <recommendedName>
        <fullName evidence="8">Reverse transcriptase RNase H-like domain-containing protein</fullName>
    </recommendedName>
</protein>
<keyword evidence="3" id="KW-0540">Nuclease</keyword>
<organism evidence="9">
    <name type="scientific">Tanacetum cinerariifolium</name>
    <name type="common">Dalmatian daisy</name>
    <name type="synonym">Chrysanthemum cinerariifolium</name>
    <dbReference type="NCBI Taxonomy" id="118510"/>
    <lineage>
        <taxon>Eukaryota</taxon>
        <taxon>Viridiplantae</taxon>
        <taxon>Streptophyta</taxon>
        <taxon>Embryophyta</taxon>
        <taxon>Tracheophyta</taxon>
        <taxon>Spermatophyta</taxon>
        <taxon>Magnoliopsida</taxon>
        <taxon>eudicotyledons</taxon>
        <taxon>Gunneridae</taxon>
        <taxon>Pentapetalae</taxon>
        <taxon>asterids</taxon>
        <taxon>campanulids</taxon>
        <taxon>Asterales</taxon>
        <taxon>Asteraceae</taxon>
        <taxon>Asteroideae</taxon>
        <taxon>Anthemideae</taxon>
        <taxon>Anthemidinae</taxon>
        <taxon>Tanacetum</taxon>
    </lineage>
</organism>
<feature type="region of interest" description="Disordered" evidence="7">
    <location>
        <begin position="325"/>
        <end position="345"/>
    </location>
</feature>
<evidence type="ECO:0000256" key="6">
    <source>
        <dbReference type="ARBA" id="ARBA00022918"/>
    </source>
</evidence>
<keyword evidence="5" id="KW-0378">Hydrolase</keyword>
<dbReference type="Gene3D" id="3.10.10.10">
    <property type="entry name" value="HIV Type 1 Reverse Transcriptase, subunit A, domain 1"/>
    <property type="match status" value="1"/>
</dbReference>
<dbReference type="InterPro" id="IPR053134">
    <property type="entry name" value="RNA-dir_DNA_polymerase"/>
</dbReference>
<evidence type="ECO:0000313" key="9">
    <source>
        <dbReference type="EMBL" id="GEU88581.1"/>
    </source>
</evidence>
<evidence type="ECO:0000256" key="4">
    <source>
        <dbReference type="ARBA" id="ARBA00022759"/>
    </source>
</evidence>
<keyword evidence="1" id="KW-0808">Transferase</keyword>
<evidence type="ECO:0000256" key="2">
    <source>
        <dbReference type="ARBA" id="ARBA00022695"/>
    </source>
</evidence>
<accession>A0A6L2NQB1</accession>
<dbReference type="PANTHER" id="PTHR24559">
    <property type="entry name" value="TRANSPOSON TY3-I GAG-POL POLYPROTEIN"/>
    <property type="match status" value="1"/>
</dbReference>
<proteinExistence type="predicted"/>
<keyword evidence="6" id="KW-0695">RNA-directed DNA polymerase</keyword>
<dbReference type="GO" id="GO:0016787">
    <property type="term" value="F:hydrolase activity"/>
    <property type="evidence" value="ECO:0007669"/>
    <property type="project" value="UniProtKB-KW"/>
</dbReference>
<evidence type="ECO:0000256" key="1">
    <source>
        <dbReference type="ARBA" id="ARBA00022679"/>
    </source>
</evidence>
<evidence type="ECO:0000256" key="5">
    <source>
        <dbReference type="ARBA" id="ARBA00022801"/>
    </source>
</evidence>
<dbReference type="SUPFAM" id="SSF56672">
    <property type="entry name" value="DNA/RNA polymerases"/>
    <property type="match status" value="1"/>
</dbReference>
<dbReference type="PANTHER" id="PTHR24559:SF427">
    <property type="entry name" value="RNA-DIRECTED DNA POLYMERASE"/>
    <property type="match status" value="1"/>
</dbReference>
<sequence length="690" mass="79613">MRPSHRLCSLVWSVPHLSTAITDRPSHDSSFASPSRKRSISSAASVPLSSPIPGALSYACADLLSSPNRIRSFDYVTDLEDSSAESSEPSRSRGIKLEMEVDVVRSDKIDINLKIQAERVNMRLRDMMDAAGQRVTRSQRRELRVQRELRQIWRFKFYDHMRIARLEAYARREIEVTYETLGDLVKRFHDHTVEIPVHRVQAIEGIKMDQGHMIVATGQQSTDMLERIRELERVNMRLRDMMDAAGQRVTRSQRRELRVQRELRQISRFKFYDHMRIARLEACARRTMPNTRSGVTMTREVVNEQIDRRLAGALGAHDAARNLEPLMGNGGNGNGGNRNGRNRNGNGNRVGNCYNFEGFMPAKECTYQDFLKCQPLNFNGTKGVIGLTHWFKKMETVFHISNCLENYQVKYATCTLLNSALTWWNSHKRTIGIEAAYAMIWAELMKLMTKVYCPRNKDKSKEKQLEDVPIIREFPEVFPENLPRLPHAQQVEFQIDLVPGATSVARALYRLAPAKMQELSPQLQELSDRGFIRPSSSPWGAPVLFVKKKEDLFGWLRVYSKIDLRSGYTNSEFVRKIFQRQHFGLTMFTMSSREGIHVDPAMIESIKDWASPKTPTEIHQFLEGSENFVLYCDASHKGLSMVLMQKEKVISYVSCQLKVYEKNYTTHDLELERVEHEITRMDGVVERIRQ</sequence>
<evidence type="ECO:0000256" key="7">
    <source>
        <dbReference type="SAM" id="MobiDB-lite"/>
    </source>
</evidence>
<dbReference type="Pfam" id="PF17917">
    <property type="entry name" value="RT_RNaseH"/>
    <property type="match status" value="1"/>
</dbReference>
<keyword evidence="2" id="KW-0548">Nucleotidyltransferase</keyword>
<dbReference type="AlphaFoldDB" id="A0A6L2NQB1"/>
<gene>
    <name evidence="9" type="ORF">Tci_060559</name>
</gene>
<evidence type="ECO:0000259" key="8">
    <source>
        <dbReference type="Pfam" id="PF17917"/>
    </source>
</evidence>